<dbReference type="GO" id="GO:0005886">
    <property type="term" value="C:plasma membrane"/>
    <property type="evidence" value="ECO:0007669"/>
    <property type="project" value="UniProtKB-SubCell"/>
</dbReference>
<dbReference type="Pfam" id="PF02508">
    <property type="entry name" value="Rnf-Nqr"/>
    <property type="match status" value="1"/>
</dbReference>
<gene>
    <name evidence="8" type="primary">rnfE</name>
    <name evidence="9" type="ORF">SAMN02745118_01492</name>
</gene>
<evidence type="ECO:0000256" key="1">
    <source>
        <dbReference type="ARBA" id="ARBA00004127"/>
    </source>
</evidence>
<keyword evidence="5 8" id="KW-0249">Electron transport</keyword>
<dbReference type="OrthoDB" id="9790976at2"/>
<dbReference type="GO" id="GO:0022900">
    <property type="term" value="P:electron transport chain"/>
    <property type="evidence" value="ECO:0007669"/>
    <property type="project" value="UniProtKB-UniRule"/>
</dbReference>
<comment type="subcellular location">
    <subcellularLocation>
        <location evidence="8">Cell membrane</location>
        <topology evidence="8">Multi-pass membrane protein</topology>
    </subcellularLocation>
    <subcellularLocation>
        <location evidence="1">Endomembrane system</location>
        <topology evidence="1">Multi-pass membrane protein</topology>
    </subcellularLocation>
</comment>
<dbReference type="HAMAP" id="MF_00478">
    <property type="entry name" value="RsxE_RnfE"/>
    <property type="match status" value="1"/>
</dbReference>
<evidence type="ECO:0000256" key="5">
    <source>
        <dbReference type="ARBA" id="ARBA00022982"/>
    </source>
</evidence>
<dbReference type="InterPro" id="IPR010968">
    <property type="entry name" value="RnfE"/>
</dbReference>
<proteinExistence type="inferred from homology"/>
<name>A0A1T4MK28_9FIRM</name>
<dbReference type="PANTHER" id="PTHR30586:SF0">
    <property type="entry name" value="ION-TRANSLOCATING OXIDOREDUCTASE COMPLEX SUBUNIT E"/>
    <property type="match status" value="1"/>
</dbReference>
<sequence length="200" mass="21698">MSLWKEFFKGLWDENPVWILLLGMCPTLAVTNTAVNGLAMGLATAFVLLGGGIVNSIFKKVIPHKVRIPCYIVVIATFVTIADYVMAAYFPEVHKLLGLFIPLIVVNCLILGRSESFATQNPVHYAISDALGMGVGFTWALTFLGIIREVFGFGTIFGVQVMGDWFTPWIIMVLPAGAFLTLGVVLAIFNAIRNDSPAGA</sequence>
<dbReference type="Proteomes" id="UP000190625">
    <property type="component" value="Unassembled WGS sequence"/>
</dbReference>
<feature type="transmembrane region" description="Helical" evidence="8">
    <location>
        <begin position="167"/>
        <end position="192"/>
    </location>
</feature>
<keyword evidence="2 8" id="KW-0813">Transport</keyword>
<keyword evidence="10" id="KW-1185">Reference proteome</keyword>
<dbReference type="PANTHER" id="PTHR30586">
    <property type="entry name" value="ELECTRON TRANSPORT COMPLEX PROTEIN RNFE"/>
    <property type="match status" value="1"/>
</dbReference>
<feature type="transmembrane region" description="Helical" evidence="8">
    <location>
        <begin position="96"/>
        <end position="113"/>
    </location>
</feature>
<dbReference type="NCBIfam" id="TIGR01948">
    <property type="entry name" value="rnfE"/>
    <property type="match status" value="1"/>
</dbReference>
<keyword evidence="8" id="KW-1003">Cell membrane</keyword>
<protein>
    <recommendedName>
        <fullName evidence="8">Ion-translocating oxidoreductase complex subunit E</fullName>
        <ecNumber evidence="8">7.-.-.-</ecNumber>
    </recommendedName>
    <alternativeName>
        <fullName evidence="8">Rnf electron transport complex subunit E</fullName>
    </alternativeName>
</protein>
<evidence type="ECO:0000256" key="4">
    <source>
        <dbReference type="ARBA" id="ARBA00022967"/>
    </source>
</evidence>
<evidence type="ECO:0000256" key="7">
    <source>
        <dbReference type="ARBA" id="ARBA00023136"/>
    </source>
</evidence>
<keyword evidence="6 8" id="KW-1133">Transmembrane helix</keyword>
<dbReference type="InterPro" id="IPR003667">
    <property type="entry name" value="NqrDE/RnfAE"/>
</dbReference>
<dbReference type="RefSeq" id="WP_078809966.1">
    <property type="nucleotide sequence ID" value="NZ_FUWM01000011.1"/>
</dbReference>
<comment type="function">
    <text evidence="8">Part of a membrane-bound complex that couples electron transfer with translocation of ions across the membrane.</text>
</comment>
<dbReference type="PIRSF" id="PIRSF006102">
    <property type="entry name" value="NQR_DE"/>
    <property type="match status" value="1"/>
</dbReference>
<evidence type="ECO:0000313" key="10">
    <source>
        <dbReference type="Proteomes" id="UP000190625"/>
    </source>
</evidence>
<keyword evidence="3 8" id="KW-0812">Transmembrane</keyword>
<evidence type="ECO:0000313" key="9">
    <source>
        <dbReference type="EMBL" id="SJZ67221.1"/>
    </source>
</evidence>
<dbReference type="AlphaFoldDB" id="A0A1T4MK28"/>
<feature type="transmembrane region" description="Helical" evidence="8">
    <location>
        <begin position="39"/>
        <end position="58"/>
    </location>
</feature>
<evidence type="ECO:0000256" key="6">
    <source>
        <dbReference type="ARBA" id="ARBA00022989"/>
    </source>
</evidence>
<organism evidence="9 10">
    <name type="scientific">Selenihalanaerobacter shriftii</name>
    <dbReference type="NCBI Taxonomy" id="142842"/>
    <lineage>
        <taxon>Bacteria</taxon>
        <taxon>Bacillati</taxon>
        <taxon>Bacillota</taxon>
        <taxon>Clostridia</taxon>
        <taxon>Halanaerobiales</taxon>
        <taxon>Halobacteroidaceae</taxon>
        <taxon>Selenihalanaerobacter</taxon>
    </lineage>
</organism>
<comment type="similarity">
    <text evidence="8">Belongs to the NqrDE/RnfAE family.</text>
</comment>
<dbReference type="EMBL" id="FUWM01000011">
    <property type="protein sequence ID" value="SJZ67221.1"/>
    <property type="molecule type" value="Genomic_DNA"/>
</dbReference>
<feature type="transmembrane region" description="Helical" evidence="8">
    <location>
        <begin position="125"/>
        <end position="147"/>
    </location>
</feature>
<accession>A0A1T4MK28</accession>
<keyword evidence="7 8" id="KW-0472">Membrane</keyword>
<dbReference type="EC" id="7.-.-.-" evidence="8"/>
<evidence type="ECO:0000256" key="3">
    <source>
        <dbReference type="ARBA" id="ARBA00022692"/>
    </source>
</evidence>
<keyword evidence="4 8" id="KW-1278">Translocase</keyword>
<dbReference type="NCBIfam" id="NF009070">
    <property type="entry name" value="PRK12405.1"/>
    <property type="match status" value="1"/>
</dbReference>
<feature type="transmembrane region" description="Helical" evidence="8">
    <location>
        <begin position="70"/>
        <end position="90"/>
    </location>
</feature>
<reference evidence="10" key="1">
    <citation type="submission" date="2017-02" db="EMBL/GenBank/DDBJ databases">
        <authorList>
            <person name="Varghese N."/>
            <person name="Submissions S."/>
        </authorList>
    </citation>
    <scope>NUCLEOTIDE SEQUENCE [LARGE SCALE GENOMIC DNA]</scope>
    <source>
        <strain evidence="10">ATCC BAA-73</strain>
    </source>
</reference>
<evidence type="ECO:0000256" key="8">
    <source>
        <dbReference type="HAMAP-Rule" id="MF_00478"/>
    </source>
</evidence>
<evidence type="ECO:0000256" key="2">
    <source>
        <dbReference type="ARBA" id="ARBA00022448"/>
    </source>
</evidence>
<comment type="subunit">
    <text evidence="8">The complex is composed of six subunits: RnfA, RnfB, RnfC, RnfD, RnfE and RnfG.</text>
</comment>
<dbReference type="STRING" id="142842.SAMN02745118_01492"/>
<dbReference type="GO" id="GO:0012505">
    <property type="term" value="C:endomembrane system"/>
    <property type="evidence" value="ECO:0007669"/>
    <property type="project" value="UniProtKB-SubCell"/>
</dbReference>